<dbReference type="SMART" id="SM00702">
    <property type="entry name" value="P4Hc"/>
    <property type="match status" value="1"/>
</dbReference>
<keyword evidence="3" id="KW-0847">Vitamin C</keyword>
<dbReference type="EMBL" id="VSWD01000014">
    <property type="protein sequence ID" value="KAK3083014.1"/>
    <property type="molecule type" value="Genomic_DNA"/>
</dbReference>
<accession>A0AA89BPR9</accession>
<gene>
    <name evidence="8" type="ORF">FSP39_011720</name>
</gene>
<dbReference type="InterPro" id="IPR006620">
    <property type="entry name" value="Pro_4_hyd_alph"/>
</dbReference>
<feature type="domain" description="Prolyl 4-hydroxylase alpha subunit" evidence="7">
    <location>
        <begin position="334"/>
        <end position="503"/>
    </location>
</feature>
<evidence type="ECO:0000313" key="9">
    <source>
        <dbReference type="Proteomes" id="UP001186944"/>
    </source>
</evidence>
<comment type="cofactor">
    <cofactor evidence="1">
        <name>L-ascorbate</name>
        <dbReference type="ChEBI" id="CHEBI:38290"/>
    </cofactor>
</comment>
<evidence type="ECO:0000256" key="1">
    <source>
        <dbReference type="ARBA" id="ARBA00001961"/>
    </source>
</evidence>
<dbReference type="InterPro" id="IPR011990">
    <property type="entry name" value="TPR-like_helical_dom_sf"/>
</dbReference>
<dbReference type="Gene3D" id="1.25.40.10">
    <property type="entry name" value="Tetratricopeptide repeat domain"/>
    <property type="match status" value="1"/>
</dbReference>
<dbReference type="InterPro" id="IPR013547">
    <property type="entry name" value="P4H_N"/>
</dbReference>
<dbReference type="Proteomes" id="UP001186944">
    <property type="component" value="Unassembled WGS sequence"/>
</dbReference>
<keyword evidence="6" id="KW-0408">Iron</keyword>
<dbReference type="GO" id="GO:0031418">
    <property type="term" value="F:L-ascorbic acid binding"/>
    <property type="evidence" value="ECO:0007669"/>
    <property type="project" value="UniProtKB-KW"/>
</dbReference>
<dbReference type="AlphaFoldDB" id="A0AA89BPR9"/>
<organism evidence="8 9">
    <name type="scientific">Pinctada imbricata</name>
    <name type="common">Atlantic pearl-oyster</name>
    <name type="synonym">Pinctada martensii</name>
    <dbReference type="NCBI Taxonomy" id="66713"/>
    <lineage>
        <taxon>Eukaryota</taxon>
        <taxon>Metazoa</taxon>
        <taxon>Spiralia</taxon>
        <taxon>Lophotrochozoa</taxon>
        <taxon>Mollusca</taxon>
        <taxon>Bivalvia</taxon>
        <taxon>Autobranchia</taxon>
        <taxon>Pteriomorphia</taxon>
        <taxon>Pterioida</taxon>
        <taxon>Pterioidea</taxon>
        <taxon>Pteriidae</taxon>
        <taxon>Pinctada</taxon>
    </lineage>
</organism>
<keyword evidence="4" id="KW-0223">Dioxygenase</keyword>
<comment type="caution">
    <text evidence="8">The sequence shown here is derived from an EMBL/GenBank/DDBJ whole genome shotgun (WGS) entry which is preliminary data.</text>
</comment>
<evidence type="ECO:0000259" key="7">
    <source>
        <dbReference type="SMART" id="SM00702"/>
    </source>
</evidence>
<dbReference type="GO" id="GO:0005783">
    <property type="term" value="C:endoplasmic reticulum"/>
    <property type="evidence" value="ECO:0007669"/>
    <property type="project" value="InterPro"/>
</dbReference>
<sequence>MAPILTIKYLILYMTYSTVLQFTYGEFYTSVYKLSLLISEEQRLIKALKKYIAEEESNDNTIEHELYSILQNAEDEQSQIADPDLYPQNPINAFHLIYRIQRDWPKVHSIIFCDTCELDNSAKDFDLSYHVAERHLDGLPSEADVEGATNSIIRLWNVYQFPLKDFFDGVIFGTETKPLSVKEILYIARKADVNDNLYEAFHWLNELYRRFKNGEYSNSGVTVETVAKTLAGVYNRNGMPDKSLEILEDFKQDPKLSRDLEFYKMRSKSLPPSQRKSKFKRTGFTTTRKLQMNYEALCRGNTKSSKALAQLYCYWRTSAIPYLLVKEEVVNNNPKITLFHDVINDAEIRFLQNISSSKIERSAVLRSFDGRVAGGALTEGRVSQTAWLSDFEYPLLRKLSKRIEIITGMATEHKHRFCESEEYQVLNYGVGGMYESHLDPLLTDITVGGATVFPLIKTRVPVEKGAAAFWYNFKRNGDQDFDTQHAGCPVLLGSKWVSNKWLREEGQMLRRKCGLDKDAIDTVYSNDLNAQWLS</sequence>
<evidence type="ECO:0000256" key="2">
    <source>
        <dbReference type="ARBA" id="ARBA00022723"/>
    </source>
</evidence>
<dbReference type="Gene3D" id="2.60.120.620">
    <property type="entry name" value="q2cbj1_9rhob like domain"/>
    <property type="match status" value="1"/>
</dbReference>
<dbReference type="InterPro" id="IPR045054">
    <property type="entry name" value="P4HA-like"/>
</dbReference>
<evidence type="ECO:0000313" key="8">
    <source>
        <dbReference type="EMBL" id="KAK3083014.1"/>
    </source>
</evidence>
<evidence type="ECO:0000256" key="6">
    <source>
        <dbReference type="ARBA" id="ARBA00023004"/>
    </source>
</evidence>
<dbReference type="PANTHER" id="PTHR10869:SF244">
    <property type="entry name" value="PROLYL 4-HYDROXYLASE SUBUNIT ALPHA-2"/>
    <property type="match status" value="1"/>
</dbReference>
<dbReference type="PANTHER" id="PTHR10869">
    <property type="entry name" value="PROLYL 4-HYDROXYLASE ALPHA SUBUNIT"/>
    <property type="match status" value="1"/>
</dbReference>
<name>A0AA89BPR9_PINIB</name>
<evidence type="ECO:0000256" key="5">
    <source>
        <dbReference type="ARBA" id="ARBA00023002"/>
    </source>
</evidence>
<evidence type="ECO:0000256" key="3">
    <source>
        <dbReference type="ARBA" id="ARBA00022896"/>
    </source>
</evidence>
<keyword evidence="2" id="KW-0479">Metal-binding</keyword>
<keyword evidence="9" id="KW-1185">Reference proteome</keyword>
<reference evidence="8" key="1">
    <citation type="submission" date="2019-08" db="EMBL/GenBank/DDBJ databases">
        <title>The improved chromosome-level genome for the pearl oyster Pinctada fucata martensii using PacBio sequencing and Hi-C.</title>
        <authorList>
            <person name="Zheng Z."/>
        </authorList>
    </citation>
    <scope>NUCLEOTIDE SEQUENCE</scope>
    <source>
        <strain evidence="8">ZZ-2019</strain>
        <tissue evidence="8">Adductor muscle</tissue>
    </source>
</reference>
<evidence type="ECO:0000256" key="4">
    <source>
        <dbReference type="ARBA" id="ARBA00022964"/>
    </source>
</evidence>
<dbReference type="GO" id="GO:0004656">
    <property type="term" value="F:procollagen-proline 4-dioxygenase activity"/>
    <property type="evidence" value="ECO:0007669"/>
    <property type="project" value="InterPro"/>
</dbReference>
<dbReference type="Pfam" id="PF08336">
    <property type="entry name" value="P4Ha_N"/>
    <property type="match status" value="1"/>
</dbReference>
<proteinExistence type="predicted"/>
<keyword evidence="5" id="KW-0560">Oxidoreductase</keyword>
<protein>
    <recommendedName>
        <fullName evidence="7">Prolyl 4-hydroxylase alpha subunit domain-containing protein</fullName>
    </recommendedName>
</protein>
<dbReference type="GO" id="GO:0005506">
    <property type="term" value="F:iron ion binding"/>
    <property type="evidence" value="ECO:0007669"/>
    <property type="project" value="InterPro"/>
</dbReference>
<dbReference type="Gene3D" id="6.10.140.1460">
    <property type="match status" value="1"/>
</dbReference>